<dbReference type="Pfam" id="PF01118">
    <property type="entry name" value="Semialdhyde_dh"/>
    <property type="match status" value="1"/>
</dbReference>
<dbReference type="InterPro" id="IPR000706">
    <property type="entry name" value="AGPR_type-1"/>
</dbReference>
<keyword evidence="3" id="KW-0521">NADP</keyword>
<keyword evidence="2" id="KW-0028">Amino-acid biosynthesis</keyword>
<dbReference type="InterPro" id="IPR000534">
    <property type="entry name" value="Semialdehyde_DH_NAD-bd"/>
</dbReference>
<dbReference type="InterPro" id="IPR058924">
    <property type="entry name" value="AGPR_dimerisation_dom"/>
</dbReference>
<evidence type="ECO:0000256" key="2">
    <source>
        <dbReference type="ARBA" id="ARBA00022605"/>
    </source>
</evidence>
<sequence length="339" mass="35652">MVKVGIVGASGYTGAELLRLCAQHPQVEVVVATGDSQAGTLASVLYPSLAGAYPNLVFDEFSAERFAGLDVVFLGVPHEAALEIAPQLVDKVGCVIDLSAAYRLKDSSLYPTWYGFEHTQPELLQRAVYGLPELYRSELVGARLIATPGCYVTAASLALTPLVKSGIVAAEGIIVDAASGVSGAGRALKHTSLFSTVDEDFTAYGLLDHRHTPEIEQVTGAQVLFTPHLAPMNRGILATCYARPNGAAPTTASLLAAIATFYRNEPFMVVRPQVPSTKATLGTNCVHITARYDERTGYVMVLAALDNIAKGASGGAVQAMNVALGIEETLGLNSVGVYP</sequence>
<dbReference type="Pfam" id="PF22698">
    <property type="entry name" value="Semialdhyde_dhC_1"/>
    <property type="match status" value="1"/>
</dbReference>
<dbReference type="SUPFAM" id="SSF55347">
    <property type="entry name" value="Glyceraldehyde-3-phosphate dehydrogenase-like, C-terminal domain"/>
    <property type="match status" value="1"/>
</dbReference>
<dbReference type="GO" id="GO:0006526">
    <property type="term" value="P:L-arginine biosynthetic process"/>
    <property type="evidence" value="ECO:0007669"/>
    <property type="project" value="UniProtKB-KW"/>
</dbReference>
<dbReference type="GO" id="GO:0051287">
    <property type="term" value="F:NAD binding"/>
    <property type="evidence" value="ECO:0007669"/>
    <property type="project" value="InterPro"/>
</dbReference>
<dbReference type="PROSITE" id="PS01224">
    <property type="entry name" value="ARGC"/>
    <property type="match status" value="1"/>
</dbReference>
<protein>
    <submittedName>
        <fullName evidence="7">Unannotated protein</fullName>
    </submittedName>
</protein>
<dbReference type="InterPro" id="IPR036291">
    <property type="entry name" value="NAD(P)-bd_dom_sf"/>
</dbReference>
<gene>
    <name evidence="7" type="ORF">UFOPK2169_01396</name>
</gene>
<reference evidence="7" key="1">
    <citation type="submission" date="2020-05" db="EMBL/GenBank/DDBJ databases">
        <authorList>
            <person name="Chiriac C."/>
            <person name="Salcher M."/>
            <person name="Ghai R."/>
            <person name="Kavagutti S V."/>
        </authorList>
    </citation>
    <scope>NUCLEOTIDE SEQUENCE</scope>
</reference>
<dbReference type="SUPFAM" id="SSF51735">
    <property type="entry name" value="NAD(P)-binding Rossmann-fold domains"/>
    <property type="match status" value="1"/>
</dbReference>
<dbReference type="GO" id="GO:0070401">
    <property type="term" value="F:NADP+ binding"/>
    <property type="evidence" value="ECO:0007669"/>
    <property type="project" value="InterPro"/>
</dbReference>
<dbReference type="PANTHER" id="PTHR32338">
    <property type="entry name" value="N-ACETYL-GAMMA-GLUTAMYL-PHOSPHATE REDUCTASE, CHLOROPLASTIC-RELATED-RELATED"/>
    <property type="match status" value="1"/>
</dbReference>
<comment type="pathway">
    <text evidence="5">Amino-acid biosynthesis.</text>
</comment>
<dbReference type="CDD" id="cd23934">
    <property type="entry name" value="AGPR_1_C"/>
    <property type="match status" value="1"/>
</dbReference>
<proteinExistence type="inferred from homology"/>
<dbReference type="NCBIfam" id="TIGR01850">
    <property type="entry name" value="argC"/>
    <property type="match status" value="1"/>
</dbReference>
<evidence type="ECO:0000256" key="3">
    <source>
        <dbReference type="ARBA" id="ARBA00022857"/>
    </source>
</evidence>
<dbReference type="InterPro" id="IPR023013">
    <property type="entry name" value="AGPR_AS"/>
</dbReference>
<dbReference type="Gene3D" id="3.40.50.720">
    <property type="entry name" value="NAD(P)-binding Rossmann-like Domain"/>
    <property type="match status" value="1"/>
</dbReference>
<evidence type="ECO:0000256" key="4">
    <source>
        <dbReference type="ARBA" id="ARBA00023002"/>
    </source>
</evidence>
<evidence type="ECO:0000313" key="7">
    <source>
        <dbReference type="EMBL" id="CAB4660828.1"/>
    </source>
</evidence>
<keyword evidence="1" id="KW-0055">Arginine biosynthesis</keyword>
<dbReference type="HAMAP" id="MF_00150">
    <property type="entry name" value="ArgC_type1"/>
    <property type="match status" value="1"/>
</dbReference>
<dbReference type="SMART" id="SM00859">
    <property type="entry name" value="Semialdhyde_dh"/>
    <property type="match status" value="1"/>
</dbReference>
<dbReference type="InterPro" id="IPR050085">
    <property type="entry name" value="AGPR"/>
</dbReference>
<accession>A0A6J6LI44</accession>
<keyword evidence="4" id="KW-0560">Oxidoreductase</keyword>
<organism evidence="7">
    <name type="scientific">freshwater metagenome</name>
    <dbReference type="NCBI Taxonomy" id="449393"/>
    <lineage>
        <taxon>unclassified sequences</taxon>
        <taxon>metagenomes</taxon>
        <taxon>ecological metagenomes</taxon>
    </lineage>
</organism>
<dbReference type="EMBL" id="CAEZWE010000068">
    <property type="protein sequence ID" value="CAB4660828.1"/>
    <property type="molecule type" value="Genomic_DNA"/>
</dbReference>
<dbReference type="GO" id="GO:0003942">
    <property type="term" value="F:N-acetyl-gamma-glutamyl-phosphate reductase activity"/>
    <property type="evidence" value="ECO:0007669"/>
    <property type="project" value="InterPro"/>
</dbReference>
<evidence type="ECO:0000259" key="6">
    <source>
        <dbReference type="SMART" id="SM00859"/>
    </source>
</evidence>
<dbReference type="CDD" id="cd17895">
    <property type="entry name" value="AGPR_1_N"/>
    <property type="match status" value="1"/>
</dbReference>
<dbReference type="AlphaFoldDB" id="A0A6J6LI44"/>
<dbReference type="PANTHER" id="PTHR32338:SF10">
    <property type="entry name" value="N-ACETYL-GAMMA-GLUTAMYL-PHOSPHATE REDUCTASE, CHLOROPLASTIC-RELATED"/>
    <property type="match status" value="1"/>
</dbReference>
<evidence type="ECO:0000256" key="5">
    <source>
        <dbReference type="ARBA" id="ARBA00029440"/>
    </source>
</evidence>
<feature type="domain" description="Semialdehyde dehydrogenase NAD-binding" evidence="6">
    <location>
        <begin position="3"/>
        <end position="142"/>
    </location>
</feature>
<dbReference type="Gene3D" id="3.30.360.10">
    <property type="entry name" value="Dihydrodipicolinate Reductase, domain 2"/>
    <property type="match status" value="1"/>
</dbReference>
<name>A0A6J6LI44_9ZZZZ</name>
<evidence type="ECO:0000256" key="1">
    <source>
        <dbReference type="ARBA" id="ARBA00022571"/>
    </source>
</evidence>